<evidence type="ECO:0000259" key="1">
    <source>
        <dbReference type="Pfam" id="PF13946"/>
    </source>
</evidence>
<dbReference type="InterPro" id="IPR011049">
    <property type="entry name" value="Serralysin-like_metalloprot_C"/>
</dbReference>
<sequence length="387" mass="40945">MVEITGNTAEFFQALGARESGNDYSVVNSFGYLGRFQFGELALIDAGYYAGRDGTSSNDFIGAWTGRYGVTSKSDFLASEAAQNDAAEIYAAKLWSYIRALDLEFYAGQTLNGVELTVSGMIAGAWLVGAGGLRTFISSGGTSAARDGYSTSVVDYIELLAGYDMSGLGVLVTNVDKDNEIEGGPGADTLSGGDGNDVLIGIGGDDTLIGGEGHDQAVFHGALSGYEVTETAGVTTVIKNGETATVQSVEQLVFDDGNLNLVTNTDAPSSQVYRLYQAAFDRTPDTAGLVHNYNLMEAGGLSLTDLASAFLVSEEFQKTYGPNVNDETYLTLLYANVLGREPDVSGLNGWLEHLNGEYTRSDVLIGFSESPENRALTSDAISDGFWV</sequence>
<dbReference type="PRINTS" id="PR00313">
    <property type="entry name" value="CABNDNGRPT"/>
</dbReference>
<dbReference type="OrthoDB" id="7433198at2"/>
<dbReference type="Proteomes" id="UP000320593">
    <property type="component" value="Unassembled WGS sequence"/>
</dbReference>
<gene>
    <name evidence="2" type="ORF">JM93_02015</name>
</gene>
<dbReference type="InterPro" id="IPR038255">
    <property type="entry name" value="PBS_linker_sf"/>
</dbReference>
<evidence type="ECO:0000313" key="2">
    <source>
        <dbReference type="EMBL" id="TWI87450.1"/>
    </source>
</evidence>
<dbReference type="PROSITE" id="PS00330">
    <property type="entry name" value="HEMOLYSIN_CALCIUM"/>
    <property type="match status" value="1"/>
</dbReference>
<dbReference type="InterPro" id="IPR018511">
    <property type="entry name" value="Hemolysin-typ_Ca-bd_CS"/>
</dbReference>
<organism evidence="2 3">
    <name type="scientific">Roseibium hamelinense</name>
    <dbReference type="NCBI Taxonomy" id="150831"/>
    <lineage>
        <taxon>Bacteria</taxon>
        <taxon>Pseudomonadati</taxon>
        <taxon>Pseudomonadota</taxon>
        <taxon>Alphaproteobacteria</taxon>
        <taxon>Hyphomicrobiales</taxon>
        <taxon>Stappiaceae</taxon>
        <taxon>Roseibium</taxon>
    </lineage>
</organism>
<evidence type="ECO:0000313" key="3">
    <source>
        <dbReference type="Proteomes" id="UP000320593"/>
    </source>
</evidence>
<keyword evidence="3" id="KW-1185">Reference proteome</keyword>
<feature type="domain" description="DUF4214" evidence="1">
    <location>
        <begin position="307"/>
        <end position="376"/>
    </location>
</feature>
<proteinExistence type="predicted"/>
<name>A0A562T3J3_9HYPH</name>
<dbReference type="SUPFAM" id="SSF51120">
    <property type="entry name" value="beta-Roll"/>
    <property type="match status" value="1"/>
</dbReference>
<dbReference type="Pfam" id="PF00353">
    <property type="entry name" value="HemolysinCabind"/>
    <property type="match status" value="1"/>
</dbReference>
<dbReference type="AlphaFoldDB" id="A0A562T3J3"/>
<dbReference type="Gene3D" id="1.10.3130.20">
    <property type="entry name" value="Phycobilisome linker domain"/>
    <property type="match status" value="1"/>
</dbReference>
<dbReference type="Gene3D" id="2.150.10.10">
    <property type="entry name" value="Serralysin-like metalloprotease, C-terminal"/>
    <property type="match status" value="1"/>
</dbReference>
<dbReference type="InterPro" id="IPR025282">
    <property type="entry name" value="DUF4214"/>
</dbReference>
<dbReference type="EMBL" id="VLLF01000004">
    <property type="protein sequence ID" value="TWI87450.1"/>
    <property type="molecule type" value="Genomic_DNA"/>
</dbReference>
<accession>A0A562T3J3</accession>
<dbReference type="Pfam" id="PF13946">
    <property type="entry name" value="DUF4214"/>
    <property type="match status" value="1"/>
</dbReference>
<dbReference type="RefSeq" id="WP_145342799.1">
    <property type="nucleotide sequence ID" value="NZ_SMLY01000081.1"/>
</dbReference>
<protein>
    <submittedName>
        <fullName evidence="2">Uncharacterized protein DUF4214</fullName>
    </submittedName>
</protein>
<comment type="caution">
    <text evidence="2">The sequence shown here is derived from an EMBL/GenBank/DDBJ whole genome shotgun (WGS) entry which is preliminary data.</text>
</comment>
<reference evidence="2 3" key="1">
    <citation type="submission" date="2019-07" db="EMBL/GenBank/DDBJ databases">
        <title>Genomic Encyclopedia of Archaeal and Bacterial Type Strains, Phase II (KMG-II): from individual species to whole genera.</title>
        <authorList>
            <person name="Goeker M."/>
        </authorList>
    </citation>
    <scope>NUCLEOTIDE SEQUENCE [LARGE SCALE GENOMIC DNA]</scope>
    <source>
        <strain evidence="2 3">ATCC BAA-252</strain>
    </source>
</reference>
<dbReference type="InterPro" id="IPR001343">
    <property type="entry name" value="Hemolysn_Ca-bd"/>
</dbReference>
<dbReference type="GO" id="GO:0005509">
    <property type="term" value="F:calcium ion binding"/>
    <property type="evidence" value="ECO:0007669"/>
    <property type="project" value="InterPro"/>
</dbReference>